<dbReference type="PANTHER" id="PTHR48081:SF13">
    <property type="entry name" value="ALPHA_BETA HYDROLASE"/>
    <property type="match status" value="1"/>
</dbReference>
<organism evidence="4 5">
    <name type="scientific">Prosthecobacter algae</name>
    <dbReference type="NCBI Taxonomy" id="1144682"/>
    <lineage>
        <taxon>Bacteria</taxon>
        <taxon>Pseudomonadati</taxon>
        <taxon>Verrucomicrobiota</taxon>
        <taxon>Verrucomicrobiia</taxon>
        <taxon>Verrucomicrobiales</taxon>
        <taxon>Verrucomicrobiaceae</taxon>
        <taxon>Prosthecobacter</taxon>
    </lineage>
</organism>
<dbReference type="InterPro" id="IPR049492">
    <property type="entry name" value="BD-FAE-like_dom"/>
</dbReference>
<proteinExistence type="predicted"/>
<reference evidence="5" key="1">
    <citation type="journal article" date="2019" name="Int. J. Syst. Evol. Microbiol.">
        <title>The Global Catalogue of Microorganisms (GCM) 10K type strain sequencing project: providing services to taxonomists for standard genome sequencing and annotation.</title>
        <authorList>
            <consortium name="The Broad Institute Genomics Platform"/>
            <consortium name="The Broad Institute Genome Sequencing Center for Infectious Disease"/>
            <person name="Wu L."/>
            <person name="Ma J."/>
        </authorList>
    </citation>
    <scope>NUCLEOTIDE SEQUENCE [LARGE SCALE GENOMIC DNA]</scope>
    <source>
        <strain evidence="5">JCM 18053</strain>
    </source>
</reference>
<evidence type="ECO:0000256" key="2">
    <source>
        <dbReference type="SAM" id="SignalP"/>
    </source>
</evidence>
<evidence type="ECO:0000256" key="1">
    <source>
        <dbReference type="ARBA" id="ARBA00022801"/>
    </source>
</evidence>
<protein>
    <recommendedName>
        <fullName evidence="3">BD-FAE-like domain-containing protein</fullName>
    </recommendedName>
</protein>
<dbReference type="InterPro" id="IPR029058">
    <property type="entry name" value="AB_hydrolase_fold"/>
</dbReference>
<dbReference type="Proteomes" id="UP001499852">
    <property type="component" value="Unassembled WGS sequence"/>
</dbReference>
<evidence type="ECO:0000313" key="4">
    <source>
        <dbReference type="EMBL" id="GAA5144418.1"/>
    </source>
</evidence>
<dbReference type="PANTHER" id="PTHR48081">
    <property type="entry name" value="AB HYDROLASE SUPERFAMILY PROTEIN C4A8.06C"/>
    <property type="match status" value="1"/>
</dbReference>
<gene>
    <name evidence="4" type="ORF">GCM10023213_34640</name>
</gene>
<keyword evidence="5" id="KW-1185">Reference proteome</keyword>
<dbReference type="InterPro" id="IPR050300">
    <property type="entry name" value="GDXG_lipolytic_enzyme"/>
</dbReference>
<feature type="chain" id="PRO_5045513245" description="BD-FAE-like domain-containing protein" evidence="2">
    <location>
        <begin position="20"/>
        <end position="294"/>
    </location>
</feature>
<evidence type="ECO:0000313" key="5">
    <source>
        <dbReference type="Proteomes" id="UP001499852"/>
    </source>
</evidence>
<dbReference type="RefSeq" id="WP_345737653.1">
    <property type="nucleotide sequence ID" value="NZ_BAABIA010000007.1"/>
</dbReference>
<dbReference type="EMBL" id="BAABIA010000007">
    <property type="protein sequence ID" value="GAA5144418.1"/>
    <property type="molecule type" value="Genomic_DNA"/>
</dbReference>
<dbReference type="SUPFAM" id="SSF53474">
    <property type="entry name" value="alpha/beta-Hydrolases"/>
    <property type="match status" value="1"/>
</dbReference>
<comment type="caution">
    <text evidence="4">The sequence shown here is derived from an EMBL/GenBank/DDBJ whole genome shotgun (WGS) entry which is preliminary data.</text>
</comment>
<sequence length="294" mass="32149">MKLLFLAVSLLLTSLPTLAQTIPPHTKTGDVVYGRKFGFALTLDVYQPEKPNGCAIIYMVSGGWVSGYSPNTPPIYAPFLERGYTVFSVRHACQPKFTIQEITQDIHRAIRYIRHHAKTWNLDPEKFGISGGSAGGHLSLTMGVQGGPGNPESKDPVDRESSAIQAIACLYPPTDFLNYGKSGEDAVGVGILKNYKAAFGPESDTPEGRQRLGREVSPIYRVSAKLSPTFIIHGDKDELVPIQQAETFVARATAAGVVAKLVVKPGAAHGWPDRQPDYNQFADWFDEHLRGLKK</sequence>
<accession>A0ABP9PCM1</accession>
<name>A0ABP9PCM1_9BACT</name>
<feature type="signal peptide" evidence="2">
    <location>
        <begin position="1"/>
        <end position="19"/>
    </location>
</feature>
<dbReference type="Gene3D" id="3.40.50.1820">
    <property type="entry name" value="alpha/beta hydrolase"/>
    <property type="match status" value="1"/>
</dbReference>
<feature type="domain" description="BD-FAE-like" evidence="3">
    <location>
        <begin position="43"/>
        <end position="249"/>
    </location>
</feature>
<evidence type="ECO:0000259" key="3">
    <source>
        <dbReference type="Pfam" id="PF20434"/>
    </source>
</evidence>
<keyword evidence="2" id="KW-0732">Signal</keyword>
<keyword evidence="1" id="KW-0378">Hydrolase</keyword>
<dbReference type="Pfam" id="PF20434">
    <property type="entry name" value="BD-FAE"/>
    <property type="match status" value="1"/>
</dbReference>